<dbReference type="EMBL" id="CAXKWB010012758">
    <property type="protein sequence ID" value="CAL4105382.1"/>
    <property type="molecule type" value="Genomic_DNA"/>
</dbReference>
<protein>
    <submittedName>
        <fullName evidence="1">Uncharacterized protein</fullName>
    </submittedName>
</protein>
<gene>
    <name evidence="1" type="ORF">MNOR_LOCUS18079</name>
</gene>
<sequence length="128" mass="14592">CVCVCVCGFCGVCVWGGGGVRVYVCMCMCVLISHNYYCFHIKLYSNDNNIQILPIHVLPVVRKEKFPIVACCQKSCMIYTRNILKIMLPNDHITMGDHLSGIRDYVHLTCVIYTQHTQSFLHQILFKG</sequence>
<comment type="caution">
    <text evidence="1">The sequence shown here is derived from an EMBL/GenBank/DDBJ whole genome shotgun (WGS) entry which is preliminary data.</text>
</comment>
<name>A0AAV2R293_MEGNR</name>
<dbReference type="AlphaFoldDB" id="A0AAV2R293"/>
<accession>A0AAV2R293</accession>
<evidence type="ECO:0000313" key="1">
    <source>
        <dbReference type="EMBL" id="CAL4105382.1"/>
    </source>
</evidence>
<organism evidence="1 2">
    <name type="scientific">Meganyctiphanes norvegica</name>
    <name type="common">Northern krill</name>
    <name type="synonym">Thysanopoda norvegica</name>
    <dbReference type="NCBI Taxonomy" id="48144"/>
    <lineage>
        <taxon>Eukaryota</taxon>
        <taxon>Metazoa</taxon>
        <taxon>Ecdysozoa</taxon>
        <taxon>Arthropoda</taxon>
        <taxon>Crustacea</taxon>
        <taxon>Multicrustacea</taxon>
        <taxon>Malacostraca</taxon>
        <taxon>Eumalacostraca</taxon>
        <taxon>Eucarida</taxon>
        <taxon>Euphausiacea</taxon>
        <taxon>Euphausiidae</taxon>
        <taxon>Meganyctiphanes</taxon>
    </lineage>
</organism>
<feature type="non-terminal residue" evidence="1">
    <location>
        <position position="1"/>
    </location>
</feature>
<proteinExistence type="predicted"/>
<reference evidence="1 2" key="1">
    <citation type="submission" date="2024-05" db="EMBL/GenBank/DDBJ databases">
        <authorList>
            <person name="Wallberg A."/>
        </authorList>
    </citation>
    <scope>NUCLEOTIDE SEQUENCE [LARGE SCALE GENOMIC DNA]</scope>
</reference>
<keyword evidence="2" id="KW-1185">Reference proteome</keyword>
<dbReference type="Proteomes" id="UP001497623">
    <property type="component" value="Unassembled WGS sequence"/>
</dbReference>
<evidence type="ECO:0000313" key="2">
    <source>
        <dbReference type="Proteomes" id="UP001497623"/>
    </source>
</evidence>